<dbReference type="RefSeq" id="WP_124804712.1">
    <property type="nucleotide sequence ID" value="NZ_CP098827.1"/>
</dbReference>
<keyword evidence="1" id="KW-0812">Transmembrane</keyword>
<keyword evidence="1" id="KW-1133">Transmembrane helix</keyword>
<feature type="transmembrane region" description="Helical" evidence="1">
    <location>
        <begin position="16"/>
        <end position="34"/>
    </location>
</feature>
<keyword evidence="1" id="KW-0472">Membrane</keyword>
<feature type="transmembrane region" description="Helical" evidence="1">
    <location>
        <begin position="40"/>
        <end position="67"/>
    </location>
</feature>
<sequence length="73" mass="8466">MRNKTTAVVQWIRREAGPLLVASIFPLLLIVYFFKEGFSIKVLALFLALPLVVYLSLSVAIWLWFVVRNRDSR</sequence>
<reference evidence="2" key="1">
    <citation type="submission" date="2022-06" db="EMBL/GenBank/DDBJ databases">
        <title>A novel DMS-producing enzyme.</title>
        <authorList>
            <person name="Zhang Y."/>
        </authorList>
    </citation>
    <scope>NUCLEOTIDE SEQUENCE</scope>
    <source>
        <strain evidence="2">RT37</strain>
    </source>
</reference>
<dbReference type="AlphaFoldDB" id="A0AAU7KN62"/>
<accession>A0AAU7KN62</accession>
<gene>
    <name evidence="2" type="ORF">NFG58_09375</name>
</gene>
<proteinExistence type="predicted"/>
<name>A0AAU7KN62_9GAMM</name>
<evidence type="ECO:0000313" key="2">
    <source>
        <dbReference type="EMBL" id="XBO72884.1"/>
    </source>
</evidence>
<organism evidence="2">
    <name type="scientific">Halomonas sp. RT37</name>
    <dbReference type="NCBI Taxonomy" id="2950872"/>
    <lineage>
        <taxon>Bacteria</taxon>
        <taxon>Pseudomonadati</taxon>
        <taxon>Pseudomonadota</taxon>
        <taxon>Gammaproteobacteria</taxon>
        <taxon>Oceanospirillales</taxon>
        <taxon>Halomonadaceae</taxon>
        <taxon>Halomonas</taxon>
    </lineage>
</organism>
<evidence type="ECO:0008006" key="3">
    <source>
        <dbReference type="Google" id="ProtNLM"/>
    </source>
</evidence>
<protein>
    <recommendedName>
        <fullName evidence="3">DUF4175 domain-containing protein</fullName>
    </recommendedName>
</protein>
<dbReference type="EMBL" id="CP098827">
    <property type="protein sequence ID" value="XBO72884.1"/>
    <property type="molecule type" value="Genomic_DNA"/>
</dbReference>
<evidence type="ECO:0000256" key="1">
    <source>
        <dbReference type="SAM" id="Phobius"/>
    </source>
</evidence>